<accession>A0ABR3VXP1</accession>
<proteinExistence type="predicted"/>
<feature type="compositionally biased region" description="Polar residues" evidence="2">
    <location>
        <begin position="250"/>
        <end position="264"/>
    </location>
</feature>
<dbReference type="InterPro" id="IPR001878">
    <property type="entry name" value="Znf_CCHC"/>
</dbReference>
<evidence type="ECO:0000313" key="5">
    <source>
        <dbReference type="Proteomes" id="UP001583177"/>
    </source>
</evidence>
<evidence type="ECO:0000256" key="2">
    <source>
        <dbReference type="SAM" id="MobiDB-lite"/>
    </source>
</evidence>
<organism evidence="4 5">
    <name type="scientific">Diaporthe australafricana</name>
    <dbReference type="NCBI Taxonomy" id="127596"/>
    <lineage>
        <taxon>Eukaryota</taxon>
        <taxon>Fungi</taxon>
        <taxon>Dikarya</taxon>
        <taxon>Ascomycota</taxon>
        <taxon>Pezizomycotina</taxon>
        <taxon>Sordariomycetes</taxon>
        <taxon>Sordariomycetidae</taxon>
        <taxon>Diaporthales</taxon>
        <taxon>Diaporthaceae</taxon>
        <taxon>Diaporthe</taxon>
    </lineage>
</organism>
<gene>
    <name evidence="4" type="ORF">Daus18300_013812</name>
</gene>
<feature type="region of interest" description="Disordered" evidence="2">
    <location>
        <begin position="194"/>
        <end position="308"/>
    </location>
</feature>
<protein>
    <recommendedName>
        <fullName evidence="3">CCHC-type domain-containing protein</fullName>
    </recommendedName>
</protein>
<dbReference type="Pfam" id="PF00098">
    <property type="entry name" value="zf-CCHC"/>
    <property type="match status" value="1"/>
</dbReference>
<keyword evidence="1" id="KW-0479">Metal-binding</keyword>
<feature type="compositionally biased region" description="Basic and acidic residues" evidence="2">
    <location>
        <begin position="271"/>
        <end position="308"/>
    </location>
</feature>
<dbReference type="SUPFAM" id="SSF57756">
    <property type="entry name" value="Retrovirus zinc finger-like domains"/>
    <property type="match status" value="1"/>
</dbReference>
<keyword evidence="1" id="KW-0862">Zinc</keyword>
<name>A0ABR3VXP1_9PEZI</name>
<dbReference type="SMART" id="SM00343">
    <property type="entry name" value="ZnF_C2HC"/>
    <property type="match status" value="1"/>
</dbReference>
<feature type="domain" description="CCHC-type" evidence="3">
    <location>
        <begin position="8"/>
        <end position="24"/>
    </location>
</feature>
<feature type="compositionally biased region" description="Low complexity" evidence="2">
    <location>
        <begin position="38"/>
        <end position="67"/>
    </location>
</feature>
<dbReference type="InterPro" id="IPR036875">
    <property type="entry name" value="Znf_CCHC_sf"/>
</dbReference>
<dbReference type="EMBL" id="JAWRVE010000232">
    <property type="protein sequence ID" value="KAL1847823.1"/>
    <property type="molecule type" value="Genomic_DNA"/>
</dbReference>
<comment type="caution">
    <text evidence="4">The sequence shown here is derived from an EMBL/GenBank/DDBJ whole genome shotgun (WGS) entry which is preliminary data.</text>
</comment>
<dbReference type="Gene3D" id="4.10.60.10">
    <property type="entry name" value="Zinc finger, CCHC-type"/>
    <property type="match status" value="1"/>
</dbReference>
<reference evidence="4 5" key="1">
    <citation type="journal article" date="2024" name="IMA Fungus">
        <title>IMA Genome - F19 : A genome assembly and annotation guide to empower mycologists, including annotated draft genome sequences of Ceratocystis pirilliformis, Diaporthe australafricana, Fusarium ophioides, Paecilomyces lecythidis, and Sporothrix stenoceras.</title>
        <authorList>
            <person name="Aylward J."/>
            <person name="Wilson A.M."/>
            <person name="Visagie C.M."/>
            <person name="Spraker J."/>
            <person name="Barnes I."/>
            <person name="Buitendag C."/>
            <person name="Ceriani C."/>
            <person name="Del Mar Angel L."/>
            <person name="du Plessis D."/>
            <person name="Fuchs T."/>
            <person name="Gasser K."/>
            <person name="Kramer D."/>
            <person name="Li W."/>
            <person name="Munsamy K."/>
            <person name="Piso A."/>
            <person name="Price J.L."/>
            <person name="Sonnekus B."/>
            <person name="Thomas C."/>
            <person name="van der Nest A."/>
            <person name="van Dijk A."/>
            <person name="van Heerden A."/>
            <person name="van Vuuren N."/>
            <person name="Yilmaz N."/>
            <person name="Duong T.A."/>
            <person name="van der Merwe N.A."/>
            <person name="Wingfield M.J."/>
            <person name="Wingfield B.D."/>
        </authorList>
    </citation>
    <scope>NUCLEOTIDE SEQUENCE [LARGE SCALE GENOMIC DNA]</scope>
    <source>
        <strain evidence="4 5">CMW 18300</strain>
    </source>
</reference>
<dbReference type="PROSITE" id="PS50158">
    <property type="entry name" value="ZF_CCHC"/>
    <property type="match status" value="1"/>
</dbReference>
<keyword evidence="5" id="KW-1185">Reference proteome</keyword>
<evidence type="ECO:0000259" key="3">
    <source>
        <dbReference type="PROSITE" id="PS50158"/>
    </source>
</evidence>
<dbReference type="Proteomes" id="UP001583177">
    <property type="component" value="Unassembled WGS sequence"/>
</dbReference>
<sequence length="308" mass="33700">MSSNDQLRCFACGEFGHRAVECPDREGNGAFSTNETVQRQPPARRGQPQQQQHPQQHPQQQGHVTTQTSLTITGTGQSSMGTAHGATDAELRQLAAEFRQRSGIQDAEVVFVSPDQARAMESFVQVRGIDRFVEEWGRGRAQPNTEAPARNVPVPAHDVEEFVQVRGIDRLAERLRRDGRTRLNIGGLRDVDVPGPALATQGRAGSGMLPGARDHEHPIRAAAGPLGHYRVERPGTVQAPGGHERRGARQSAQDDNTSMASQASGSGGRLVHTDNNHGHEHMNHNEPERFQVKEETEVKVKKEPDTSS</sequence>
<feature type="region of interest" description="Disordered" evidence="2">
    <location>
        <begin position="20"/>
        <end position="67"/>
    </location>
</feature>
<evidence type="ECO:0000256" key="1">
    <source>
        <dbReference type="PROSITE-ProRule" id="PRU00047"/>
    </source>
</evidence>
<evidence type="ECO:0000313" key="4">
    <source>
        <dbReference type="EMBL" id="KAL1847823.1"/>
    </source>
</evidence>
<keyword evidence="1" id="KW-0863">Zinc-finger</keyword>